<evidence type="ECO:0000256" key="2">
    <source>
        <dbReference type="ARBA" id="ARBA00022692"/>
    </source>
</evidence>
<feature type="compositionally biased region" description="Basic and acidic residues" evidence="5">
    <location>
        <begin position="141"/>
        <end position="153"/>
    </location>
</feature>
<keyword evidence="7" id="KW-0732">Signal</keyword>
<feature type="compositionally biased region" description="Basic and acidic residues" evidence="5">
    <location>
        <begin position="275"/>
        <end position="330"/>
    </location>
</feature>
<feature type="signal peptide" evidence="7">
    <location>
        <begin position="1"/>
        <end position="21"/>
    </location>
</feature>
<evidence type="ECO:0000259" key="8">
    <source>
        <dbReference type="Pfam" id="PF01490"/>
    </source>
</evidence>
<feature type="transmembrane region" description="Helical" evidence="6">
    <location>
        <begin position="81"/>
        <end position="100"/>
    </location>
</feature>
<name>A0A9K3D595_9EUKA</name>
<dbReference type="GO" id="GO:0015179">
    <property type="term" value="F:L-amino acid transmembrane transporter activity"/>
    <property type="evidence" value="ECO:0007669"/>
    <property type="project" value="TreeGrafter"/>
</dbReference>
<evidence type="ECO:0000256" key="1">
    <source>
        <dbReference type="ARBA" id="ARBA00004141"/>
    </source>
</evidence>
<evidence type="ECO:0000313" key="10">
    <source>
        <dbReference type="Proteomes" id="UP000265618"/>
    </source>
</evidence>
<evidence type="ECO:0000256" key="4">
    <source>
        <dbReference type="ARBA" id="ARBA00023136"/>
    </source>
</evidence>
<reference evidence="9 10" key="1">
    <citation type="journal article" date="2018" name="PLoS ONE">
        <title>The draft genome of Kipferlia bialata reveals reductive genome evolution in fornicate parasites.</title>
        <authorList>
            <person name="Tanifuji G."/>
            <person name="Takabayashi S."/>
            <person name="Kume K."/>
            <person name="Takagi M."/>
            <person name="Nakayama T."/>
            <person name="Kamikawa R."/>
            <person name="Inagaki Y."/>
            <person name="Hashimoto T."/>
        </authorList>
    </citation>
    <scope>NUCLEOTIDE SEQUENCE [LARGE SCALE GENOMIC DNA]</scope>
    <source>
        <strain evidence="9">NY0173</strain>
    </source>
</reference>
<evidence type="ECO:0000313" key="9">
    <source>
        <dbReference type="EMBL" id="GIQ87544.1"/>
    </source>
</evidence>
<feature type="compositionally biased region" description="Basic and acidic residues" evidence="5">
    <location>
        <begin position="219"/>
        <end position="236"/>
    </location>
</feature>
<feature type="non-terminal residue" evidence="9">
    <location>
        <position position="1"/>
    </location>
</feature>
<organism evidence="9 10">
    <name type="scientific">Kipferlia bialata</name>
    <dbReference type="NCBI Taxonomy" id="797122"/>
    <lineage>
        <taxon>Eukaryota</taxon>
        <taxon>Metamonada</taxon>
        <taxon>Carpediemonas-like organisms</taxon>
        <taxon>Kipferlia</taxon>
    </lineage>
</organism>
<dbReference type="Pfam" id="PF01490">
    <property type="entry name" value="Aa_trans"/>
    <property type="match status" value="1"/>
</dbReference>
<dbReference type="PANTHER" id="PTHR22950">
    <property type="entry name" value="AMINO ACID TRANSPORTER"/>
    <property type="match status" value="1"/>
</dbReference>
<keyword evidence="3 6" id="KW-1133">Transmembrane helix</keyword>
<keyword evidence="2 6" id="KW-0812">Transmembrane</keyword>
<protein>
    <recommendedName>
        <fullName evidence="8">Amino acid transporter transmembrane domain-containing protein</fullName>
    </recommendedName>
</protein>
<evidence type="ECO:0000256" key="6">
    <source>
        <dbReference type="SAM" id="Phobius"/>
    </source>
</evidence>
<proteinExistence type="predicted"/>
<dbReference type="EMBL" id="BDIP01003311">
    <property type="protein sequence ID" value="GIQ87544.1"/>
    <property type="molecule type" value="Genomic_DNA"/>
</dbReference>
<feature type="region of interest" description="Disordered" evidence="5">
    <location>
        <begin position="136"/>
        <end position="165"/>
    </location>
</feature>
<gene>
    <name evidence="9" type="ORF">KIPB_009600</name>
</gene>
<feature type="domain" description="Amino acid transporter transmembrane" evidence="8">
    <location>
        <begin position="2"/>
        <end position="130"/>
    </location>
</feature>
<dbReference type="Proteomes" id="UP000265618">
    <property type="component" value="Unassembled WGS sequence"/>
</dbReference>
<evidence type="ECO:0000256" key="5">
    <source>
        <dbReference type="SAM" id="MobiDB-lite"/>
    </source>
</evidence>
<feature type="transmembrane region" description="Helical" evidence="6">
    <location>
        <begin position="106"/>
        <end position="126"/>
    </location>
</feature>
<dbReference type="GO" id="GO:0016020">
    <property type="term" value="C:membrane"/>
    <property type="evidence" value="ECO:0007669"/>
    <property type="project" value="UniProtKB-SubCell"/>
</dbReference>
<evidence type="ECO:0000256" key="7">
    <source>
        <dbReference type="SAM" id="SignalP"/>
    </source>
</evidence>
<feature type="region of interest" description="Disordered" evidence="5">
    <location>
        <begin position="218"/>
        <end position="254"/>
    </location>
</feature>
<accession>A0A9K3D595</accession>
<keyword evidence="10" id="KW-1185">Reference proteome</keyword>
<dbReference type="AlphaFoldDB" id="A0A9K3D595"/>
<feature type="chain" id="PRO_5039929915" description="Amino acid transporter transmembrane domain-containing protein" evidence="7">
    <location>
        <begin position="22"/>
        <end position="352"/>
    </location>
</feature>
<feature type="region of interest" description="Disordered" evidence="5">
    <location>
        <begin position="275"/>
        <end position="352"/>
    </location>
</feature>
<evidence type="ECO:0000256" key="3">
    <source>
        <dbReference type="ARBA" id="ARBA00022989"/>
    </source>
</evidence>
<keyword evidence="4 6" id="KW-0472">Membrane</keyword>
<comment type="caution">
    <text evidence="9">The sequence shown here is derived from an EMBL/GenBank/DDBJ whole genome shotgun (WGS) entry which is preliminary data.</text>
</comment>
<feature type="transmembrane region" description="Helical" evidence="6">
    <location>
        <begin position="49"/>
        <end position="69"/>
    </location>
</feature>
<dbReference type="OrthoDB" id="28208at2759"/>
<comment type="subcellular location">
    <subcellularLocation>
        <location evidence="1">Membrane</location>
        <topology evidence="1">Multi-pass membrane protein</topology>
    </subcellularLocation>
</comment>
<sequence length="352" mass="39329">VINYSLACVLALNLCVSLSGSLMFGEDTMPNILSNFPASNILGSLVKVMMLVVMICSFPLVMAINVIGVEEMYGRPMSLKLRSVWVIILTIGCAVVGSLVDSITTVISFMSATSGSIVYFIAPGLMHCYMPRKPPSILSGTDKDSETEAKGEGEREDESETDELNRTSSLLAVVGMLSDVDIVRQRTSLVEAVRVRLESLARPTSFSDMRRISLLATQDRQREREHRARRGRERELSVGMPGKTSVSPDLDTPIRGTETYLGRDRAMTALVLHRADEPERETRSDRVWERSRKRTAEAIAAADKEWERERELEERDREREADDGSEHTPEGDVPFIDMPPPSPMRKMSLTLY</sequence>
<dbReference type="InterPro" id="IPR013057">
    <property type="entry name" value="AA_transpt_TM"/>
</dbReference>